<dbReference type="AlphaFoldDB" id="A0A645CE14"/>
<sequence>MPPDRKRRRLAAEVETILADFVEQPAGSRREVAGDETVGAGPDPDRLFPSGLQPGQRKTVPLPAVRRNQPDVVAEVEPLRGADGDSGFRPLRHPADGDAERTEPRGIDQRRILLPHIKSARRTPGGGRMQQFLRLRQQFRRRIDRAVEQHPVGFHRLPDVIGGAQPPLDFERRHPDPTQFRQQRNTVKVARRQEESPFAADFVIPAARLFAFAPVPAPAALRRRQQTPPRKRTAERTVEEHLQFQIGMLRDSPQLFQRQLPFENHTADAEPRRRCHARRIVNSHLGRSVQRQRRKVLPRHRQHAEILHDQRVRAEFDQFGQILRRLRQLVLPEECIERQLELPPPVAGEFEQP</sequence>
<reference evidence="2" key="1">
    <citation type="submission" date="2019-08" db="EMBL/GenBank/DDBJ databases">
        <authorList>
            <person name="Kucharzyk K."/>
            <person name="Murdoch R.W."/>
            <person name="Higgins S."/>
            <person name="Loffler F."/>
        </authorList>
    </citation>
    <scope>NUCLEOTIDE SEQUENCE</scope>
</reference>
<proteinExistence type="predicted"/>
<gene>
    <name evidence="2" type="ORF">SDC9_122188</name>
</gene>
<evidence type="ECO:0000256" key="1">
    <source>
        <dbReference type="SAM" id="MobiDB-lite"/>
    </source>
</evidence>
<accession>A0A645CE14</accession>
<dbReference type="EMBL" id="VSSQ01026466">
    <property type="protein sequence ID" value="MPM75197.1"/>
    <property type="molecule type" value="Genomic_DNA"/>
</dbReference>
<feature type="region of interest" description="Disordered" evidence="1">
    <location>
        <begin position="80"/>
        <end position="104"/>
    </location>
</feature>
<evidence type="ECO:0000313" key="2">
    <source>
        <dbReference type="EMBL" id="MPM75197.1"/>
    </source>
</evidence>
<name>A0A645CE14_9ZZZZ</name>
<organism evidence="2">
    <name type="scientific">bioreactor metagenome</name>
    <dbReference type="NCBI Taxonomy" id="1076179"/>
    <lineage>
        <taxon>unclassified sequences</taxon>
        <taxon>metagenomes</taxon>
        <taxon>ecological metagenomes</taxon>
    </lineage>
</organism>
<feature type="region of interest" description="Disordered" evidence="1">
    <location>
        <begin position="23"/>
        <end position="61"/>
    </location>
</feature>
<comment type="caution">
    <text evidence="2">The sequence shown here is derived from an EMBL/GenBank/DDBJ whole genome shotgun (WGS) entry which is preliminary data.</text>
</comment>
<feature type="compositionally biased region" description="Basic and acidic residues" evidence="1">
    <location>
        <begin position="93"/>
        <end position="104"/>
    </location>
</feature>
<protein>
    <submittedName>
        <fullName evidence="2">Uncharacterized protein</fullName>
    </submittedName>
</protein>